<protein>
    <submittedName>
        <fullName evidence="1">Uncharacterized protein</fullName>
    </submittedName>
</protein>
<evidence type="ECO:0000313" key="1">
    <source>
        <dbReference type="EMBL" id="MXU85461.1"/>
    </source>
</evidence>
<reference evidence="1" key="1">
    <citation type="submission" date="2019-12" db="EMBL/GenBank/DDBJ databases">
        <title>An insight into the sialome of adult female Ixodes ricinus ticks feeding for 6 days.</title>
        <authorList>
            <person name="Perner J."/>
            <person name="Ribeiro J.M.C."/>
        </authorList>
    </citation>
    <scope>NUCLEOTIDE SEQUENCE</scope>
    <source>
        <strain evidence="1">Semi-engorged</strain>
        <tissue evidence="1">Salivary glands</tissue>
    </source>
</reference>
<dbReference type="EMBL" id="GIFC01003378">
    <property type="protein sequence ID" value="MXU85461.1"/>
    <property type="molecule type" value="Transcribed_RNA"/>
</dbReference>
<accession>A0A6B0U542</accession>
<sequence length="86" mass="9964">MKGTLGQRPKNQACSTLEPLLQRIHPWPLVVHAAIEYMVETVPQLEVHIYNSVRLKNIALQHCGSPFKSAARHAYYVHIFRHYFLV</sequence>
<proteinExistence type="predicted"/>
<dbReference type="AlphaFoldDB" id="A0A6B0U542"/>
<name>A0A6B0U542_IXORI</name>
<organism evidence="1">
    <name type="scientific">Ixodes ricinus</name>
    <name type="common">Common tick</name>
    <name type="synonym">Acarus ricinus</name>
    <dbReference type="NCBI Taxonomy" id="34613"/>
    <lineage>
        <taxon>Eukaryota</taxon>
        <taxon>Metazoa</taxon>
        <taxon>Ecdysozoa</taxon>
        <taxon>Arthropoda</taxon>
        <taxon>Chelicerata</taxon>
        <taxon>Arachnida</taxon>
        <taxon>Acari</taxon>
        <taxon>Parasitiformes</taxon>
        <taxon>Ixodida</taxon>
        <taxon>Ixodoidea</taxon>
        <taxon>Ixodidae</taxon>
        <taxon>Ixodinae</taxon>
        <taxon>Ixodes</taxon>
    </lineage>
</organism>